<keyword evidence="1" id="KW-1133">Transmembrane helix</keyword>
<keyword evidence="1" id="KW-0812">Transmembrane</keyword>
<dbReference type="AlphaFoldDB" id="A0A0E9WZB9"/>
<name>A0A0E9WZB9_ANGAN</name>
<feature type="transmembrane region" description="Helical" evidence="1">
    <location>
        <begin position="47"/>
        <end position="70"/>
    </location>
</feature>
<sequence>MSDFKHQRPLGRLLGEKVLSRGGNTKLHDFLCCQFKLFSLWKLNMDFFWGECIILSSVLLSKPLTFFFMITDDLSYTMKFTHFWEKIGSRKG</sequence>
<evidence type="ECO:0000313" key="2">
    <source>
        <dbReference type="EMBL" id="JAH95709.1"/>
    </source>
</evidence>
<reference evidence="2" key="1">
    <citation type="submission" date="2014-11" db="EMBL/GenBank/DDBJ databases">
        <authorList>
            <person name="Amaro Gonzalez C."/>
        </authorList>
    </citation>
    <scope>NUCLEOTIDE SEQUENCE</scope>
</reference>
<evidence type="ECO:0000256" key="1">
    <source>
        <dbReference type="SAM" id="Phobius"/>
    </source>
</evidence>
<proteinExistence type="predicted"/>
<keyword evidence="1" id="KW-0472">Membrane</keyword>
<protein>
    <submittedName>
        <fullName evidence="2">Uncharacterized protein</fullName>
    </submittedName>
</protein>
<dbReference type="EMBL" id="GBXM01012868">
    <property type="protein sequence ID" value="JAH95709.1"/>
    <property type="molecule type" value="Transcribed_RNA"/>
</dbReference>
<accession>A0A0E9WZB9</accession>
<organism evidence="2">
    <name type="scientific">Anguilla anguilla</name>
    <name type="common">European freshwater eel</name>
    <name type="synonym">Muraena anguilla</name>
    <dbReference type="NCBI Taxonomy" id="7936"/>
    <lineage>
        <taxon>Eukaryota</taxon>
        <taxon>Metazoa</taxon>
        <taxon>Chordata</taxon>
        <taxon>Craniata</taxon>
        <taxon>Vertebrata</taxon>
        <taxon>Euteleostomi</taxon>
        <taxon>Actinopterygii</taxon>
        <taxon>Neopterygii</taxon>
        <taxon>Teleostei</taxon>
        <taxon>Anguilliformes</taxon>
        <taxon>Anguillidae</taxon>
        <taxon>Anguilla</taxon>
    </lineage>
</organism>
<reference evidence="2" key="2">
    <citation type="journal article" date="2015" name="Fish Shellfish Immunol.">
        <title>Early steps in the European eel (Anguilla anguilla)-Vibrio vulnificus interaction in the gills: Role of the RtxA13 toxin.</title>
        <authorList>
            <person name="Callol A."/>
            <person name="Pajuelo D."/>
            <person name="Ebbesson L."/>
            <person name="Teles M."/>
            <person name="MacKenzie S."/>
            <person name="Amaro C."/>
        </authorList>
    </citation>
    <scope>NUCLEOTIDE SEQUENCE</scope>
</reference>